<dbReference type="GO" id="GO:0009982">
    <property type="term" value="F:pseudouridine synthase activity"/>
    <property type="evidence" value="ECO:0007669"/>
    <property type="project" value="InterPro"/>
</dbReference>
<evidence type="ECO:0000313" key="5">
    <source>
        <dbReference type="EMBL" id="GAG00755.1"/>
    </source>
</evidence>
<comment type="similarity">
    <text evidence="1">Belongs to the pseudouridine synthase TruD family.</text>
</comment>
<dbReference type="GO" id="GO:0001522">
    <property type="term" value="P:pseudouridine synthesis"/>
    <property type="evidence" value="ECO:0007669"/>
    <property type="project" value="InterPro"/>
</dbReference>
<dbReference type="InterPro" id="IPR020119">
    <property type="entry name" value="PsdUridine_synth_TruD_CS"/>
</dbReference>
<dbReference type="Pfam" id="PF01142">
    <property type="entry name" value="TruD"/>
    <property type="match status" value="1"/>
</dbReference>
<evidence type="ECO:0000256" key="2">
    <source>
        <dbReference type="ARBA" id="ARBA00022694"/>
    </source>
</evidence>
<dbReference type="InterPro" id="IPR011760">
    <property type="entry name" value="PsdUridine_synth_TruD_insert"/>
</dbReference>
<dbReference type="GO" id="GO:0008033">
    <property type="term" value="P:tRNA processing"/>
    <property type="evidence" value="ECO:0007669"/>
    <property type="project" value="UniProtKB-KW"/>
</dbReference>
<evidence type="ECO:0000256" key="3">
    <source>
        <dbReference type="ARBA" id="ARBA00023235"/>
    </source>
</evidence>
<feature type="domain" description="TRUD" evidence="4">
    <location>
        <begin position="169"/>
        <end position="256"/>
    </location>
</feature>
<dbReference type="GO" id="GO:0003723">
    <property type="term" value="F:RNA binding"/>
    <property type="evidence" value="ECO:0007669"/>
    <property type="project" value="InterPro"/>
</dbReference>
<sequence length="256" mass="29015">MIKPPPLDLSLPYLTADLEGIGGRIRARPEDFMVEEVALYEPSGSGSHLYVNITKRNQTTRDVQLQLADLFNLRPQNIGTAGLKDKHAVTTQTFSILFEKKDVRPDDASVLIEGSLNVKVNWAKLHGNKLRAGHLIGNKFKITITDTRMPPSQATERTRRIAETIHLKGLPNYYGEQRTGKDGKKVQEGWAILQGQKTFTDRWLSKLLISVYKSYLCNRYLAERMKRGLFDRLLLGDIAKKHETGGIFWVNDPLTE</sequence>
<dbReference type="InterPro" id="IPR050170">
    <property type="entry name" value="TruD_pseudoU_synthase"/>
</dbReference>
<dbReference type="Gene3D" id="3.30.2350.20">
    <property type="entry name" value="TruD, catalytic domain"/>
    <property type="match status" value="1"/>
</dbReference>
<dbReference type="PANTHER" id="PTHR47811">
    <property type="entry name" value="TRNA PSEUDOURIDINE SYNTHASE D"/>
    <property type="match status" value="1"/>
</dbReference>
<dbReference type="PANTHER" id="PTHR47811:SF1">
    <property type="entry name" value="TRNA PSEUDOURIDINE SYNTHASE D"/>
    <property type="match status" value="1"/>
</dbReference>
<dbReference type="GO" id="GO:0005829">
    <property type="term" value="C:cytosol"/>
    <property type="evidence" value="ECO:0007669"/>
    <property type="project" value="TreeGrafter"/>
</dbReference>
<feature type="non-terminal residue" evidence="5">
    <location>
        <position position="256"/>
    </location>
</feature>
<keyword evidence="2" id="KW-0819">tRNA processing</keyword>
<dbReference type="PROSITE" id="PS01268">
    <property type="entry name" value="UPF0024"/>
    <property type="match status" value="1"/>
</dbReference>
<protein>
    <recommendedName>
        <fullName evidence="4">TRUD domain-containing protein</fullName>
    </recommendedName>
</protein>
<dbReference type="InterPro" id="IPR001656">
    <property type="entry name" value="PsdUridine_synth_TruD"/>
</dbReference>
<name>X0U5A1_9ZZZZ</name>
<organism evidence="5">
    <name type="scientific">marine sediment metagenome</name>
    <dbReference type="NCBI Taxonomy" id="412755"/>
    <lineage>
        <taxon>unclassified sequences</taxon>
        <taxon>metagenomes</taxon>
        <taxon>ecological metagenomes</taxon>
    </lineage>
</organism>
<evidence type="ECO:0000259" key="4">
    <source>
        <dbReference type="PROSITE" id="PS50984"/>
    </source>
</evidence>
<proteinExistence type="inferred from homology"/>
<evidence type="ECO:0000256" key="1">
    <source>
        <dbReference type="ARBA" id="ARBA00007953"/>
    </source>
</evidence>
<gene>
    <name evidence="5" type="ORF">S01H1_39730</name>
</gene>
<dbReference type="InterPro" id="IPR042214">
    <property type="entry name" value="TruD_catalytic"/>
</dbReference>
<dbReference type="EMBL" id="BARS01025105">
    <property type="protein sequence ID" value="GAG00755.1"/>
    <property type="molecule type" value="Genomic_DNA"/>
</dbReference>
<accession>X0U5A1</accession>
<dbReference type="AlphaFoldDB" id="X0U5A1"/>
<dbReference type="PROSITE" id="PS50984">
    <property type="entry name" value="TRUD"/>
    <property type="match status" value="1"/>
</dbReference>
<dbReference type="InterPro" id="IPR020103">
    <property type="entry name" value="PsdUridine_synth_cat_dom_sf"/>
</dbReference>
<reference evidence="5" key="1">
    <citation type="journal article" date="2014" name="Front. Microbiol.">
        <title>High frequency of phylogenetically diverse reductive dehalogenase-homologous genes in deep subseafloor sedimentary metagenomes.</title>
        <authorList>
            <person name="Kawai M."/>
            <person name="Futagami T."/>
            <person name="Toyoda A."/>
            <person name="Takaki Y."/>
            <person name="Nishi S."/>
            <person name="Hori S."/>
            <person name="Arai W."/>
            <person name="Tsubouchi T."/>
            <person name="Morono Y."/>
            <person name="Uchiyama I."/>
            <person name="Ito T."/>
            <person name="Fujiyama A."/>
            <person name="Inagaki F."/>
            <person name="Takami H."/>
        </authorList>
    </citation>
    <scope>NUCLEOTIDE SEQUENCE</scope>
    <source>
        <strain evidence="5">Expedition CK06-06</strain>
    </source>
</reference>
<keyword evidence="3" id="KW-0413">Isomerase</keyword>
<dbReference type="CDD" id="cd02552">
    <property type="entry name" value="PseudoU_synth_TruD_like"/>
    <property type="match status" value="1"/>
</dbReference>
<comment type="caution">
    <text evidence="5">The sequence shown here is derived from an EMBL/GenBank/DDBJ whole genome shotgun (WGS) entry which is preliminary data.</text>
</comment>
<dbReference type="SUPFAM" id="SSF55120">
    <property type="entry name" value="Pseudouridine synthase"/>
    <property type="match status" value="1"/>
</dbReference>